<evidence type="ECO:0000256" key="1">
    <source>
        <dbReference type="ARBA" id="ARBA00004123"/>
    </source>
</evidence>
<evidence type="ECO:0000313" key="7">
    <source>
        <dbReference type="EMBL" id="KAF5387134.1"/>
    </source>
</evidence>
<dbReference type="SUPFAM" id="SSF53098">
    <property type="entry name" value="Ribonuclease H-like"/>
    <property type="match status" value="1"/>
</dbReference>
<dbReference type="InterPro" id="IPR008906">
    <property type="entry name" value="HATC_C_dom"/>
</dbReference>
<dbReference type="Pfam" id="PF05699">
    <property type="entry name" value="Dimer_Tnp_hAT"/>
    <property type="match status" value="1"/>
</dbReference>
<evidence type="ECO:0000259" key="6">
    <source>
        <dbReference type="Pfam" id="PF05699"/>
    </source>
</evidence>
<keyword evidence="2" id="KW-0479">Metal-binding</keyword>
<evidence type="ECO:0000256" key="3">
    <source>
        <dbReference type="ARBA" id="ARBA00022771"/>
    </source>
</evidence>
<name>A0A8H5HPE2_9AGAR</name>
<sequence>MPQLRAIVRAVRSSPQRQQTWFKEIAMTMNKEDDEKSPALMLILDVKTRWSSTHQMLRRALDYREVIEGFVSRHRDLRQHELSEADWRSLVLVTDWLKSFRSATTQMSATKSPMLSTTHAIFRGLQDELKSILRSLPNTVDVKIKTGLIEAHRKLSDYYHKFDESPFYMWSALLDPRISYEVMKDDYANDPTLAAYLEESKEDLTTYFHDPHGPFATIRPSSFHSLKNFVARFQRKTKAFVRDELAEYYKLTQDPEDFMKCNPVQWWTAHRAQFPNLFWLARDILSIPGSAVAVERIFSGGRDNISLRRASLHPETIRVLMLVKKKLHLARAEVNAALRK</sequence>
<dbReference type="EMBL" id="JAACJP010000002">
    <property type="protein sequence ID" value="KAF5387134.1"/>
    <property type="molecule type" value="Genomic_DNA"/>
</dbReference>
<dbReference type="GO" id="GO:0046983">
    <property type="term" value="F:protein dimerization activity"/>
    <property type="evidence" value="ECO:0007669"/>
    <property type="project" value="InterPro"/>
</dbReference>
<dbReference type="AlphaFoldDB" id="A0A8H5HPE2"/>
<evidence type="ECO:0000256" key="2">
    <source>
        <dbReference type="ARBA" id="ARBA00022723"/>
    </source>
</evidence>
<evidence type="ECO:0000313" key="9">
    <source>
        <dbReference type="Proteomes" id="UP000565441"/>
    </source>
</evidence>
<dbReference type="GO" id="GO:0008270">
    <property type="term" value="F:zinc ion binding"/>
    <property type="evidence" value="ECO:0007669"/>
    <property type="project" value="UniProtKB-KW"/>
</dbReference>
<keyword evidence="9" id="KW-1185">Reference proteome</keyword>
<comment type="subcellular location">
    <subcellularLocation>
        <location evidence="1">Nucleus</location>
    </subcellularLocation>
</comment>
<dbReference type="GO" id="GO:0005634">
    <property type="term" value="C:nucleus"/>
    <property type="evidence" value="ECO:0007669"/>
    <property type="project" value="UniProtKB-SubCell"/>
</dbReference>
<dbReference type="EMBL" id="JAACJP010000002">
    <property type="protein sequence ID" value="KAF5387138.1"/>
    <property type="molecule type" value="Genomic_DNA"/>
</dbReference>
<evidence type="ECO:0000256" key="5">
    <source>
        <dbReference type="ARBA" id="ARBA00023242"/>
    </source>
</evidence>
<reference evidence="7 9" key="1">
    <citation type="journal article" date="2020" name="ISME J.">
        <title>Uncovering the hidden diversity of litter-decomposition mechanisms in mushroom-forming fungi.</title>
        <authorList>
            <person name="Floudas D."/>
            <person name="Bentzer J."/>
            <person name="Ahren D."/>
            <person name="Johansson T."/>
            <person name="Persson P."/>
            <person name="Tunlid A."/>
        </authorList>
    </citation>
    <scope>NUCLEOTIDE SEQUENCE [LARGE SCALE GENOMIC DNA]</scope>
    <source>
        <strain evidence="7 9">CBS 661.87</strain>
    </source>
</reference>
<keyword evidence="3" id="KW-0863">Zinc-finger</keyword>
<protein>
    <recommendedName>
        <fullName evidence="6">HAT C-terminal dimerisation domain-containing protein</fullName>
    </recommendedName>
</protein>
<gene>
    <name evidence="7" type="ORF">D9615_002163</name>
    <name evidence="8" type="ORF">D9615_002164</name>
</gene>
<comment type="caution">
    <text evidence="7">The sequence shown here is derived from an EMBL/GenBank/DDBJ whole genome shotgun (WGS) entry which is preliminary data.</text>
</comment>
<dbReference type="PANTHER" id="PTHR46481:SF10">
    <property type="entry name" value="ZINC FINGER BED DOMAIN-CONTAINING PROTEIN 39"/>
    <property type="match status" value="1"/>
</dbReference>
<dbReference type="OrthoDB" id="1607513at2759"/>
<keyword evidence="5" id="KW-0539">Nucleus</keyword>
<accession>A0A8H5HPE2</accession>
<dbReference type="Proteomes" id="UP000565441">
    <property type="component" value="Unassembled WGS sequence"/>
</dbReference>
<dbReference type="InterPro" id="IPR052035">
    <property type="entry name" value="ZnF_BED_domain_contain"/>
</dbReference>
<dbReference type="PANTHER" id="PTHR46481">
    <property type="entry name" value="ZINC FINGER BED DOMAIN-CONTAINING PROTEIN 4"/>
    <property type="match status" value="1"/>
</dbReference>
<evidence type="ECO:0000256" key="4">
    <source>
        <dbReference type="ARBA" id="ARBA00022833"/>
    </source>
</evidence>
<evidence type="ECO:0000313" key="8">
    <source>
        <dbReference type="EMBL" id="KAF5387138.1"/>
    </source>
</evidence>
<feature type="domain" description="HAT C-terminal dimerisation" evidence="6">
    <location>
        <begin position="259"/>
        <end position="326"/>
    </location>
</feature>
<proteinExistence type="predicted"/>
<dbReference type="InterPro" id="IPR012337">
    <property type="entry name" value="RNaseH-like_sf"/>
</dbReference>
<keyword evidence="4" id="KW-0862">Zinc</keyword>
<organism evidence="7 9">
    <name type="scientific">Tricholomella constricta</name>
    <dbReference type="NCBI Taxonomy" id="117010"/>
    <lineage>
        <taxon>Eukaryota</taxon>
        <taxon>Fungi</taxon>
        <taxon>Dikarya</taxon>
        <taxon>Basidiomycota</taxon>
        <taxon>Agaricomycotina</taxon>
        <taxon>Agaricomycetes</taxon>
        <taxon>Agaricomycetidae</taxon>
        <taxon>Agaricales</taxon>
        <taxon>Tricholomatineae</taxon>
        <taxon>Lyophyllaceae</taxon>
        <taxon>Tricholomella</taxon>
    </lineage>
</organism>